<organism evidence="4">
    <name type="scientific">Pomacea canaliculata</name>
    <name type="common">Golden apple snail</name>
    <dbReference type="NCBI Taxonomy" id="400727"/>
    <lineage>
        <taxon>Eukaryota</taxon>
        <taxon>Metazoa</taxon>
        <taxon>Spiralia</taxon>
        <taxon>Lophotrochozoa</taxon>
        <taxon>Mollusca</taxon>
        <taxon>Gastropoda</taxon>
        <taxon>Caenogastropoda</taxon>
        <taxon>Architaenioglossa</taxon>
        <taxon>Ampullarioidea</taxon>
        <taxon>Ampullariidae</taxon>
        <taxon>Pomacea</taxon>
    </lineage>
</organism>
<dbReference type="EMBL" id="JQ818220">
    <property type="protein sequence ID" value="AFQ23943.1"/>
    <property type="molecule type" value="mRNA"/>
</dbReference>
<feature type="domain" description="BPTI/Kunitz inhibitor" evidence="3">
    <location>
        <begin position="22"/>
        <end position="72"/>
    </location>
</feature>
<reference evidence="4" key="1">
    <citation type="journal article" date="2012" name="J. Proteome Res.">
        <title>First proteome of the egg perivitelline fluid of a freshwater gastropod with aerial oviposition.</title>
        <authorList>
            <person name="Sun J."/>
            <person name="Zhang H."/>
            <person name="Wang H."/>
            <person name="Heras H."/>
            <person name="Dreon M.S."/>
            <person name="Ituarte S."/>
            <person name="Ravasi T."/>
            <person name="Qian P.Y."/>
            <person name="Qiu J.W."/>
        </authorList>
    </citation>
    <scope>NUCLEOTIDE SEQUENCE</scope>
</reference>
<keyword evidence="2" id="KW-0732">Signal</keyword>
<dbReference type="Gene3D" id="4.10.410.10">
    <property type="entry name" value="Pancreatic trypsin inhibitor Kunitz domain"/>
    <property type="match status" value="3"/>
</dbReference>
<dbReference type="SUPFAM" id="SSF57362">
    <property type="entry name" value="BPTI-like"/>
    <property type="match status" value="3"/>
</dbReference>
<keyword evidence="1" id="KW-1015">Disulfide bond</keyword>
<dbReference type="InterPro" id="IPR036880">
    <property type="entry name" value="Kunitz_BPTI_sf"/>
</dbReference>
<sequence>MALRLFICLVILSLVNEGHSSCYEPLDPGTCKANITRYYFDISSQICQNFTYGGCQGNGNNYFTMEDCTRDCVCSLPSQPGPCQAYNPRYFFNVASKACEKFIYGGCKGNRNNFETLDDCQHSCLPYCNLPAEIGPCRASIVRYFHNATTGACEEFTYGGCAGNANNFETKEDCEKECHDS</sequence>
<name>J7HZ94_POMCA</name>
<protein>
    <submittedName>
        <fullName evidence="4">Kunitz-like protease inhibitor</fullName>
    </submittedName>
</protein>
<dbReference type="InterPro" id="IPR050098">
    <property type="entry name" value="TFPI/VKTCI-like"/>
</dbReference>
<feature type="domain" description="BPTI/Kunitz inhibitor" evidence="3">
    <location>
        <begin position="74"/>
        <end position="124"/>
    </location>
</feature>
<dbReference type="PANTHER" id="PTHR10083:SF374">
    <property type="entry name" value="BPTI_KUNITZ INHIBITOR DOMAIN-CONTAINING PROTEIN"/>
    <property type="match status" value="1"/>
</dbReference>
<dbReference type="InterPro" id="IPR002223">
    <property type="entry name" value="Kunitz_BPTI"/>
</dbReference>
<dbReference type="PRINTS" id="PR00759">
    <property type="entry name" value="BASICPTASE"/>
</dbReference>
<dbReference type="Pfam" id="PF00014">
    <property type="entry name" value="Kunitz_BPTI"/>
    <property type="match status" value="3"/>
</dbReference>
<feature type="signal peptide" evidence="2">
    <location>
        <begin position="1"/>
        <end position="20"/>
    </location>
</feature>
<dbReference type="CDD" id="cd00109">
    <property type="entry name" value="Kunitz-type"/>
    <property type="match status" value="2"/>
</dbReference>
<dbReference type="FunFam" id="4.10.410.10:FF:000004">
    <property type="entry name" value="Tissue factor pathway inhibitor"/>
    <property type="match status" value="2"/>
</dbReference>
<dbReference type="PROSITE" id="PS50279">
    <property type="entry name" value="BPTI_KUNITZ_2"/>
    <property type="match status" value="3"/>
</dbReference>
<dbReference type="AlphaFoldDB" id="J7HZ94"/>
<dbReference type="GO" id="GO:0005615">
    <property type="term" value="C:extracellular space"/>
    <property type="evidence" value="ECO:0007669"/>
    <property type="project" value="TreeGrafter"/>
</dbReference>
<proteinExistence type="evidence at transcript level"/>
<evidence type="ECO:0000313" key="4">
    <source>
        <dbReference type="EMBL" id="AFQ23943.1"/>
    </source>
</evidence>
<dbReference type="PROSITE" id="PS00280">
    <property type="entry name" value="BPTI_KUNITZ_1"/>
    <property type="match status" value="1"/>
</dbReference>
<dbReference type="OrthoDB" id="5950222at2759"/>
<evidence type="ECO:0000256" key="2">
    <source>
        <dbReference type="SAM" id="SignalP"/>
    </source>
</evidence>
<accession>J7HZ94</accession>
<evidence type="ECO:0000256" key="1">
    <source>
        <dbReference type="ARBA" id="ARBA00023157"/>
    </source>
</evidence>
<dbReference type="SMART" id="SM00131">
    <property type="entry name" value="KU"/>
    <property type="match status" value="3"/>
</dbReference>
<dbReference type="GO" id="GO:0004867">
    <property type="term" value="F:serine-type endopeptidase inhibitor activity"/>
    <property type="evidence" value="ECO:0007669"/>
    <property type="project" value="InterPro"/>
</dbReference>
<feature type="chain" id="PRO_5003792792" evidence="2">
    <location>
        <begin position="21"/>
        <end position="181"/>
    </location>
</feature>
<dbReference type="InterPro" id="IPR020901">
    <property type="entry name" value="Prtase_inh_Kunz-CS"/>
</dbReference>
<feature type="domain" description="BPTI/Kunitz inhibitor" evidence="3">
    <location>
        <begin position="128"/>
        <end position="178"/>
    </location>
</feature>
<dbReference type="PANTHER" id="PTHR10083">
    <property type="entry name" value="KUNITZ-TYPE PROTEASE INHIBITOR-RELATED"/>
    <property type="match status" value="1"/>
</dbReference>
<evidence type="ECO:0000259" key="3">
    <source>
        <dbReference type="PROSITE" id="PS50279"/>
    </source>
</evidence>